<keyword evidence="4" id="KW-1185">Reference proteome</keyword>
<reference evidence="1 4" key="2">
    <citation type="submission" date="2019-07" db="EMBL/GenBank/DDBJ databases">
        <title>Whole genome shotgun sequence of Halolactibacillus halophilus NBRC 100868.</title>
        <authorList>
            <person name="Hosoyama A."/>
            <person name="Uohara A."/>
            <person name="Ohji S."/>
            <person name="Ichikawa N."/>
        </authorList>
    </citation>
    <scope>NUCLEOTIDE SEQUENCE [LARGE SCALE GENOMIC DNA]</scope>
    <source>
        <strain evidence="1 4">NBRC 100868</strain>
    </source>
</reference>
<name>A0A1I5S4L5_9BACI</name>
<dbReference type="STRING" id="306540.SAMN05421839_1393"/>
<protein>
    <submittedName>
        <fullName evidence="2">Uncharacterized protein</fullName>
    </submittedName>
</protein>
<evidence type="ECO:0000313" key="4">
    <source>
        <dbReference type="Proteomes" id="UP000321547"/>
    </source>
</evidence>
<evidence type="ECO:0000313" key="1">
    <source>
        <dbReference type="EMBL" id="GEM02959.1"/>
    </source>
</evidence>
<dbReference type="EMBL" id="FOXC01000039">
    <property type="protein sequence ID" value="SFP65541.1"/>
    <property type="molecule type" value="Genomic_DNA"/>
</dbReference>
<organism evidence="2 3">
    <name type="scientific">Halolactibacillus halophilus</name>
    <dbReference type="NCBI Taxonomy" id="306540"/>
    <lineage>
        <taxon>Bacteria</taxon>
        <taxon>Bacillati</taxon>
        <taxon>Bacillota</taxon>
        <taxon>Bacilli</taxon>
        <taxon>Bacillales</taxon>
        <taxon>Bacillaceae</taxon>
        <taxon>Halolactibacillus</taxon>
    </lineage>
</organism>
<dbReference type="EMBL" id="BJWI01000093">
    <property type="protein sequence ID" value="GEM02959.1"/>
    <property type="molecule type" value="Genomic_DNA"/>
</dbReference>
<proteinExistence type="predicted"/>
<gene>
    <name evidence="1" type="ORF">HHA03_24910</name>
    <name evidence="2" type="ORF">SAMN05421839_1393</name>
</gene>
<accession>A0A1I5S4L5</accession>
<dbReference type="RefSeq" id="WP_159430178.1">
    <property type="nucleotide sequence ID" value="NZ_BJWI01000093.1"/>
</dbReference>
<evidence type="ECO:0000313" key="3">
    <source>
        <dbReference type="Proteomes" id="UP000242243"/>
    </source>
</evidence>
<dbReference type="Proteomes" id="UP000242243">
    <property type="component" value="Unassembled WGS sequence"/>
</dbReference>
<dbReference type="Proteomes" id="UP000321547">
    <property type="component" value="Unassembled WGS sequence"/>
</dbReference>
<evidence type="ECO:0000313" key="2">
    <source>
        <dbReference type="EMBL" id="SFP65541.1"/>
    </source>
</evidence>
<reference evidence="2 3" key="1">
    <citation type="submission" date="2016-10" db="EMBL/GenBank/DDBJ databases">
        <authorList>
            <person name="de Groot N.N."/>
        </authorList>
    </citation>
    <scope>NUCLEOTIDE SEQUENCE [LARGE SCALE GENOMIC DNA]</scope>
    <source>
        <strain evidence="2 3">DSM 17073</strain>
    </source>
</reference>
<sequence length="50" mass="6035">MEKATGRNSMDVVMELVEMHLDRLPLDQTRENLDELYTHYFKLVRNTPRK</sequence>
<dbReference type="AlphaFoldDB" id="A0A1I5S4L5"/>